<dbReference type="OrthoDB" id="4268167at2"/>
<organism evidence="2 3">
    <name type="scientific">Streptomyces klenkii</name>
    <dbReference type="NCBI Taxonomy" id="1420899"/>
    <lineage>
        <taxon>Bacteria</taxon>
        <taxon>Bacillati</taxon>
        <taxon>Actinomycetota</taxon>
        <taxon>Actinomycetes</taxon>
        <taxon>Kitasatosporales</taxon>
        <taxon>Streptomycetaceae</taxon>
        <taxon>Streptomyces</taxon>
    </lineage>
</organism>
<dbReference type="EMBL" id="RBAM01000012">
    <property type="protein sequence ID" value="RKN65383.1"/>
    <property type="molecule type" value="Genomic_DNA"/>
</dbReference>
<reference evidence="2 3" key="1">
    <citation type="journal article" date="2015" name="Antonie Van Leeuwenhoek">
        <title>Streptomyces klenkii sp. nov., isolated from deep marine sediment.</title>
        <authorList>
            <person name="Veyisoglu A."/>
            <person name="Sahin N."/>
        </authorList>
    </citation>
    <scope>NUCLEOTIDE SEQUENCE [LARGE SCALE GENOMIC DNA]</scope>
    <source>
        <strain evidence="2 3">KCTC 29202</strain>
    </source>
</reference>
<protein>
    <recommendedName>
        <fullName evidence="4">Yip1 domain-containing protein</fullName>
    </recommendedName>
</protein>
<dbReference type="Proteomes" id="UP000270343">
    <property type="component" value="Unassembled WGS sequence"/>
</dbReference>
<keyword evidence="1" id="KW-1133">Transmembrane helix</keyword>
<keyword evidence="1" id="KW-0812">Transmembrane</keyword>
<keyword evidence="1" id="KW-0472">Membrane</keyword>
<name>A0A3B0AY64_9ACTN</name>
<feature type="transmembrane region" description="Helical" evidence="1">
    <location>
        <begin position="150"/>
        <end position="167"/>
    </location>
</feature>
<gene>
    <name evidence="2" type="ORF">D7231_26680</name>
</gene>
<evidence type="ECO:0000256" key="1">
    <source>
        <dbReference type="SAM" id="Phobius"/>
    </source>
</evidence>
<evidence type="ECO:0000313" key="2">
    <source>
        <dbReference type="EMBL" id="RKN65383.1"/>
    </source>
</evidence>
<keyword evidence="3" id="KW-1185">Reference proteome</keyword>
<feature type="transmembrane region" description="Helical" evidence="1">
    <location>
        <begin position="79"/>
        <end position="101"/>
    </location>
</feature>
<dbReference type="AlphaFoldDB" id="A0A3B0AY64"/>
<feature type="transmembrane region" description="Helical" evidence="1">
    <location>
        <begin position="48"/>
        <end position="67"/>
    </location>
</feature>
<proteinExistence type="predicted"/>
<accession>A0A3B0AY64</accession>
<evidence type="ECO:0008006" key="4">
    <source>
        <dbReference type="Google" id="ProtNLM"/>
    </source>
</evidence>
<sequence>MPVSASPHSPPASRTPAARRRRLYWHRLFFGLWYRPVEILDEARDRSVWGAAAFLCVLCGVLGTMGRDGFWEGWRVGPAFALEAMAIADAVLVLASLLLGIATQAIARRLGGNGKFGPTVTLFVVVFWATDLPRLALDACLPGGSFPVRAAAWVTSAFGYAFATLLIRGQHHLPTHKAVAAVSIQMLAAVALLKFPATTG</sequence>
<feature type="transmembrane region" description="Helical" evidence="1">
    <location>
        <begin position="113"/>
        <end position="130"/>
    </location>
</feature>
<comment type="caution">
    <text evidence="2">The sequence shown here is derived from an EMBL/GenBank/DDBJ whole genome shotgun (WGS) entry which is preliminary data.</text>
</comment>
<evidence type="ECO:0000313" key="3">
    <source>
        <dbReference type="Proteomes" id="UP000270343"/>
    </source>
</evidence>
<dbReference type="RefSeq" id="WP_120758094.1">
    <property type="nucleotide sequence ID" value="NZ_JBFADQ010000004.1"/>
</dbReference>